<reference evidence="3" key="1">
    <citation type="submission" date="2016-06" db="EMBL/GenBank/DDBJ databases">
        <title>Parallel loss of symbiosis genes in relatives of nitrogen-fixing non-legume Parasponia.</title>
        <authorList>
            <person name="Van Velzen R."/>
            <person name="Holmer R."/>
            <person name="Bu F."/>
            <person name="Rutten L."/>
            <person name="Van Zeijl A."/>
            <person name="Liu W."/>
            <person name="Santuari L."/>
            <person name="Cao Q."/>
            <person name="Sharma T."/>
            <person name="Shen D."/>
            <person name="Roswanjaya Y."/>
            <person name="Wardhani T."/>
            <person name="Kalhor M.S."/>
            <person name="Jansen J."/>
            <person name="Van den Hoogen J."/>
            <person name="Gungor B."/>
            <person name="Hartog M."/>
            <person name="Hontelez J."/>
            <person name="Verver J."/>
            <person name="Yang W.-C."/>
            <person name="Schijlen E."/>
            <person name="Repin R."/>
            <person name="Schilthuizen M."/>
            <person name="Schranz E."/>
            <person name="Heidstra R."/>
            <person name="Miyata K."/>
            <person name="Fedorova E."/>
            <person name="Kohlen W."/>
            <person name="Bisseling T."/>
            <person name="Smit S."/>
            <person name="Geurts R."/>
        </authorList>
    </citation>
    <scope>NUCLEOTIDE SEQUENCE [LARGE SCALE GENOMIC DNA]</scope>
    <source>
        <strain evidence="3">cv. RG33-2</strain>
    </source>
</reference>
<proteinExistence type="predicted"/>
<organism evidence="2 3">
    <name type="scientific">Trema orientale</name>
    <name type="common">Charcoal tree</name>
    <name type="synonym">Celtis orientalis</name>
    <dbReference type="NCBI Taxonomy" id="63057"/>
    <lineage>
        <taxon>Eukaryota</taxon>
        <taxon>Viridiplantae</taxon>
        <taxon>Streptophyta</taxon>
        <taxon>Embryophyta</taxon>
        <taxon>Tracheophyta</taxon>
        <taxon>Spermatophyta</taxon>
        <taxon>Magnoliopsida</taxon>
        <taxon>eudicotyledons</taxon>
        <taxon>Gunneridae</taxon>
        <taxon>Pentapetalae</taxon>
        <taxon>rosids</taxon>
        <taxon>fabids</taxon>
        <taxon>Rosales</taxon>
        <taxon>Cannabaceae</taxon>
        <taxon>Trema</taxon>
    </lineage>
</organism>
<sequence>MQMIEVLIEWVGSDIDWTSVNLTSHIPSALALDIIKRTEMHMTIDGCIRSNELAIHIRDQPIYGVAVMAVFFLISKYFLDNKVRIAAGIDDISVIGMVNTVGFFLTLITTCFFLPGTNFSALISHIGNLCLSYCYVLAIHRASVDEIWPTMLDEVLHLLGLAARAADVSQLYSALGKDVNALDMICTDNLCDTPLYTAASLDKGE</sequence>
<keyword evidence="3" id="KW-1185">Reference proteome</keyword>
<keyword evidence="1" id="KW-0812">Transmembrane</keyword>
<protein>
    <submittedName>
        <fullName evidence="2">Uncharacterized protein</fullName>
    </submittedName>
</protein>
<comment type="caution">
    <text evidence="2">The sequence shown here is derived from an EMBL/GenBank/DDBJ whole genome shotgun (WGS) entry which is preliminary data.</text>
</comment>
<dbReference type="Proteomes" id="UP000237000">
    <property type="component" value="Unassembled WGS sequence"/>
</dbReference>
<feature type="transmembrane region" description="Helical" evidence="1">
    <location>
        <begin position="61"/>
        <end position="79"/>
    </location>
</feature>
<name>A0A2P5FX30_TREOI</name>
<evidence type="ECO:0000256" key="1">
    <source>
        <dbReference type="SAM" id="Phobius"/>
    </source>
</evidence>
<accession>A0A2P5FX30</accession>
<keyword evidence="1" id="KW-0472">Membrane</keyword>
<gene>
    <name evidence="2" type="ORF">TorRG33x02_021400</name>
</gene>
<evidence type="ECO:0000313" key="3">
    <source>
        <dbReference type="Proteomes" id="UP000237000"/>
    </source>
</evidence>
<evidence type="ECO:0000313" key="2">
    <source>
        <dbReference type="EMBL" id="POO02356.1"/>
    </source>
</evidence>
<keyword evidence="1" id="KW-1133">Transmembrane helix</keyword>
<feature type="transmembrane region" description="Helical" evidence="1">
    <location>
        <begin position="91"/>
        <end position="115"/>
    </location>
</feature>
<dbReference type="EMBL" id="JXTC01000005">
    <property type="protein sequence ID" value="POO02356.1"/>
    <property type="molecule type" value="Genomic_DNA"/>
</dbReference>
<dbReference type="InParanoid" id="A0A2P5FX30"/>
<dbReference type="AlphaFoldDB" id="A0A2P5FX30"/>